<dbReference type="Pfam" id="PF00107">
    <property type="entry name" value="ADH_zinc_N"/>
    <property type="match status" value="1"/>
</dbReference>
<dbReference type="CDD" id="cd08255">
    <property type="entry name" value="2-desacetyl-2-hydroxyethyl_bacteriochlorophyllide_like"/>
    <property type="match status" value="1"/>
</dbReference>
<protein>
    <submittedName>
        <fullName evidence="7">Zinc-binding alcohol dehydrogenase</fullName>
    </submittedName>
</protein>
<dbReference type="SUPFAM" id="SSF50129">
    <property type="entry name" value="GroES-like"/>
    <property type="match status" value="1"/>
</dbReference>
<dbReference type="Gene3D" id="3.90.180.10">
    <property type="entry name" value="Medium-chain alcohol dehydrogenases, catalytic domain"/>
    <property type="match status" value="1"/>
</dbReference>
<keyword evidence="3" id="KW-0479">Metal-binding</keyword>
<keyword evidence="5" id="KW-0560">Oxidoreductase</keyword>
<keyword evidence="4" id="KW-0862">Zinc</keyword>
<evidence type="ECO:0000256" key="2">
    <source>
        <dbReference type="ARBA" id="ARBA00008072"/>
    </source>
</evidence>
<dbReference type="SUPFAM" id="SSF51735">
    <property type="entry name" value="NAD(P)-binding Rossmann-fold domains"/>
    <property type="match status" value="1"/>
</dbReference>
<dbReference type="Gene3D" id="3.40.50.720">
    <property type="entry name" value="NAD(P)-binding Rossmann-like Domain"/>
    <property type="match status" value="1"/>
</dbReference>
<evidence type="ECO:0000259" key="6">
    <source>
        <dbReference type="Pfam" id="PF00107"/>
    </source>
</evidence>
<evidence type="ECO:0000256" key="3">
    <source>
        <dbReference type="ARBA" id="ARBA00022723"/>
    </source>
</evidence>
<evidence type="ECO:0000256" key="5">
    <source>
        <dbReference type="ARBA" id="ARBA00023002"/>
    </source>
</evidence>
<dbReference type="GO" id="GO:0046872">
    <property type="term" value="F:metal ion binding"/>
    <property type="evidence" value="ECO:0007669"/>
    <property type="project" value="UniProtKB-KW"/>
</dbReference>
<evidence type="ECO:0000313" key="7">
    <source>
        <dbReference type="EMBL" id="MXY33967.1"/>
    </source>
</evidence>
<dbReference type="PANTHER" id="PTHR43350">
    <property type="entry name" value="NAD-DEPENDENT ALCOHOL DEHYDROGENASE"/>
    <property type="match status" value="1"/>
</dbReference>
<comment type="similarity">
    <text evidence="2">Belongs to the zinc-containing alcohol dehydrogenase family.</text>
</comment>
<dbReference type="InterPro" id="IPR013149">
    <property type="entry name" value="ADH-like_C"/>
</dbReference>
<dbReference type="InterPro" id="IPR036291">
    <property type="entry name" value="NAD(P)-bd_dom_sf"/>
</dbReference>
<sequence>MPREIVFPAENRFELADYQDVPLGADEIRGPTICSLISQGTELAWAAGGGGFPIRPGYGAVFRVSEIGPEVRDVAPGDLRFCMGAHRSTQQFPERFTLPLPDGIGPMDAVIARLMGVSMTTLMTTAARPGDKVIVTGAGPVGLCAAHIFDIGGYDVTVVDPDGLRRSQVEASGIADTRPGMPKEDQDFSKRVRLVVECSGNEAAVLDACEVVAQMGEVVLVGVPWRKCTDLSAHDITRAVFFNFVNLRSGWEWAVPIRSRGFVWEELLEGYNNAPHSTFSGFERALKWLAEGRLKLDGLVTVIPPDDPAGLYGDIRDRSIETPFIVLDWLSGEAAGS</sequence>
<dbReference type="EMBL" id="VXRY01000304">
    <property type="protein sequence ID" value="MXY33967.1"/>
    <property type="molecule type" value="Genomic_DNA"/>
</dbReference>
<dbReference type="InterPro" id="IPR011032">
    <property type="entry name" value="GroES-like_sf"/>
</dbReference>
<dbReference type="GO" id="GO:0016491">
    <property type="term" value="F:oxidoreductase activity"/>
    <property type="evidence" value="ECO:0007669"/>
    <property type="project" value="UniProtKB-KW"/>
</dbReference>
<organism evidence="7">
    <name type="scientific">Boseongicola sp. SB0664_bin_43</name>
    <dbReference type="NCBI Taxonomy" id="2604844"/>
    <lineage>
        <taxon>Bacteria</taxon>
        <taxon>Pseudomonadati</taxon>
        <taxon>Pseudomonadota</taxon>
        <taxon>Alphaproteobacteria</taxon>
        <taxon>Rhodobacterales</taxon>
        <taxon>Paracoccaceae</taxon>
        <taxon>Boseongicola</taxon>
    </lineage>
</organism>
<comment type="cofactor">
    <cofactor evidence="1">
        <name>Zn(2+)</name>
        <dbReference type="ChEBI" id="CHEBI:29105"/>
    </cofactor>
</comment>
<proteinExistence type="inferred from homology"/>
<reference evidence="7" key="1">
    <citation type="submission" date="2019-09" db="EMBL/GenBank/DDBJ databases">
        <title>Characterisation of the sponge microbiome using genome-centric metagenomics.</title>
        <authorList>
            <person name="Engelberts J.P."/>
            <person name="Robbins S.J."/>
            <person name="De Goeij J.M."/>
            <person name="Aranda M."/>
            <person name="Bell S.C."/>
            <person name="Webster N.S."/>
        </authorList>
    </citation>
    <scope>NUCLEOTIDE SEQUENCE</scope>
    <source>
        <strain evidence="7">SB0664_bin_43</strain>
    </source>
</reference>
<evidence type="ECO:0000256" key="4">
    <source>
        <dbReference type="ARBA" id="ARBA00022833"/>
    </source>
</evidence>
<gene>
    <name evidence="7" type="ORF">F4Y60_07725</name>
</gene>
<dbReference type="AlphaFoldDB" id="A0A6B0Y1L5"/>
<dbReference type="PANTHER" id="PTHR43350:SF19">
    <property type="entry name" value="D-GULOSIDE 3-DEHYDROGENASE"/>
    <property type="match status" value="1"/>
</dbReference>
<evidence type="ECO:0000256" key="1">
    <source>
        <dbReference type="ARBA" id="ARBA00001947"/>
    </source>
</evidence>
<comment type="caution">
    <text evidence="7">The sequence shown here is derived from an EMBL/GenBank/DDBJ whole genome shotgun (WGS) entry which is preliminary data.</text>
</comment>
<name>A0A6B0Y1L5_9RHOB</name>
<accession>A0A6B0Y1L5</accession>
<feature type="domain" description="Alcohol dehydrogenase-like C-terminal" evidence="6">
    <location>
        <begin position="140"/>
        <end position="237"/>
    </location>
</feature>